<gene>
    <name evidence="1" type="ORF">C7476_12164</name>
</gene>
<dbReference type="RefSeq" id="WP_114432503.1">
    <property type="nucleotide sequence ID" value="NZ_QPJM01000021.1"/>
</dbReference>
<evidence type="ECO:0000313" key="2">
    <source>
        <dbReference type="Proteomes" id="UP000253324"/>
    </source>
</evidence>
<accession>A0A368YHC9</accession>
<dbReference type="OrthoDB" id="8093859at2"/>
<keyword evidence="2" id="KW-1185">Reference proteome</keyword>
<name>A0A368YHC9_9HYPH</name>
<reference evidence="1 2" key="1">
    <citation type="submission" date="2018-07" db="EMBL/GenBank/DDBJ databases">
        <title>Genomic Encyclopedia of Type Strains, Phase III (KMG-III): the genomes of soil and plant-associated and newly described type strains.</title>
        <authorList>
            <person name="Whitman W."/>
        </authorList>
    </citation>
    <scope>NUCLEOTIDE SEQUENCE [LARGE SCALE GENOMIC DNA]</scope>
    <source>
        <strain evidence="1 2">31-25a</strain>
    </source>
</reference>
<dbReference type="AlphaFoldDB" id="A0A368YHC9"/>
<dbReference type="Proteomes" id="UP000253324">
    <property type="component" value="Unassembled WGS sequence"/>
</dbReference>
<evidence type="ECO:0000313" key="1">
    <source>
        <dbReference type="EMBL" id="RCW78878.1"/>
    </source>
</evidence>
<dbReference type="EMBL" id="QPJM01000021">
    <property type="protein sequence ID" value="RCW78878.1"/>
    <property type="molecule type" value="Genomic_DNA"/>
</dbReference>
<proteinExistence type="predicted"/>
<organism evidence="1 2">
    <name type="scientific">Phyllobacterium bourgognense</name>
    <dbReference type="NCBI Taxonomy" id="314236"/>
    <lineage>
        <taxon>Bacteria</taxon>
        <taxon>Pseudomonadati</taxon>
        <taxon>Pseudomonadota</taxon>
        <taxon>Alphaproteobacteria</taxon>
        <taxon>Hyphomicrobiales</taxon>
        <taxon>Phyllobacteriaceae</taxon>
        <taxon>Phyllobacterium</taxon>
    </lineage>
</organism>
<sequence length="109" mass="12119">MTIDWISTLQEQAEFANQIADDVKQTLEIPDLSVTQATRLYRVVEQGAQTFDRIMEEMESANDIDDELRDGAGSIADMWTNLSVTTANKVRVMQGLSPIDFPSGPGGRR</sequence>
<protein>
    <submittedName>
        <fullName evidence="1">Uncharacterized protein</fullName>
    </submittedName>
</protein>
<dbReference type="SUPFAM" id="SSF58104">
    <property type="entry name" value="Methyl-accepting chemotaxis protein (MCP) signaling domain"/>
    <property type="match status" value="1"/>
</dbReference>
<comment type="caution">
    <text evidence="1">The sequence shown here is derived from an EMBL/GenBank/DDBJ whole genome shotgun (WGS) entry which is preliminary data.</text>
</comment>